<evidence type="ECO:0000256" key="2">
    <source>
        <dbReference type="ARBA" id="ARBA00022723"/>
    </source>
</evidence>
<reference evidence="7" key="1">
    <citation type="submission" date="2021-04" db="EMBL/GenBank/DDBJ databases">
        <title>Luteolibacter sp. 32A isolated from the skin of an Anderson's salamander (Ambystoma andersonii).</title>
        <authorList>
            <person name="Spergser J."/>
            <person name="Busse H.-J."/>
        </authorList>
    </citation>
    <scope>NUCLEOTIDE SEQUENCE</scope>
    <source>
        <strain evidence="7">32A</strain>
    </source>
</reference>
<evidence type="ECO:0000256" key="1">
    <source>
        <dbReference type="ARBA" id="ARBA00022617"/>
    </source>
</evidence>
<keyword evidence="8" id="KW-1185">Reference proteome</keyword>
<dbReference type="InterPro" id="IPR009056">
    <property type="entry name" value="Cyt_c-like_dom"/>
</dbReference>
<keyword evidence="2 4" id="KW-0479">Metal-binding</keyword>
<dbReference type="Pfam" id="PF02433">
    <property type="entry name" value="FixO"/>
    <property type="match status" value="1"/>
</dbReference>
<gene>
    <name evidence="7" type="ORF">KBB96_13385</name>
</gene>
<dbReference type="SUPFAM" id="SSF46626">
    <property type="entry name" value="Cytochrome c"/>
    <property type="match status" value="1"/>
</dbReference>
<evidence type="ECO:0000256" key="4">
    <source>
        <dbReference type="PROSITE-ProRule" id="PRU00433"/>
    </source>
</evidence>
<dbReference type="RefSeq" id="WP_211629950.1">
    <property type="nucleotide sequence ID" value="NZ_CP073100.1"/>
</dbReference>
<accession>A0A975IXZ8</accession>
<evidence type="ECO:0000313" key="8">
    <source>
        <dbReference type="Proteomes" id="UP000676169"/>
    </source>
</evidence>
<keyword evidence="5" id="KW-0472">Membrane</keyword>
<dbReference type="GO" id="GO:0046872">
    <property type="term" value="F:metal ion binding"/>
    <property type="evidence" value="ECO:0007669"/>
    <property type="project" value="UniProtKB-KW"/>
</dbReference>
<dbReference type="EMBL" id="CP073100">
    <property type="protein sequence ID" value="QUE49861.1"/>
    <property type="molecule type" value="Genomic_DNA"/>
</dbReference>
<dbReference type="InterPro" id="IPR036909">
    <property type="entry name" value="Cyt_c-like_dom_sf"/>
</dbReference>
<evidence type="ECO:0000313" key="7">
    <source>
        <dbReference type="EMBL" id="QUE49861.1"/>
    </source>
</evidence>
<sequence>MTFRSFVLGLSASFGIAWLFVVVVPFFKMRDLQPVTFKEGLDTKEGNYFPKRSGRVANGAAVYAENGCYLCHTQVVRPTYAGNDLYRADWGGLKDNGEGVDTRRETNAFDFQYEKFAQIGVTRFGPDLSNLGRRVETNYAKGSDPAAWLYAHLYNPRAAVDRRQSACPSFRYLFEERKVQGAPSNEALPFPASKEGEEIVPTSAAKELVSYLLSLKKDDVVPASMNFSPKKGEKK</sequence>
<name>A0A975IXZ8_9BACT</name>
<dbReference type="Gene3D" id="1.10.760.10">
    <property type="entry name" value="Cytochrome c-like domain"/>
    <property type="match status" value="1"/>
</dbReference>
<feature type="transmembrane region" description="Helical" evidence="5">
    <location>
        <begin position="6"/>
        <end position="27"/>
    </location>
</feature>
<evidence type="ECO:0000256" key="5">
    <source>
        <dbReference type="SAM" id="Phobius"/>
    </source>
</evidence>
<feature type="domain" description="Cytochrome c" evidence="6">
    <location>
        <begin position="54"/>
        <end position="216"/>
    </location>
</feature>
<organism evidence="7 8">
    <name type="scientific">Luteolibacter ambystomatis</name>
    <dbReference type="NCBI Taxonomy" id="2824561"/>
    <lineage>
        <taxon>Bacteria</taxon>
        <taxon>Pseudomonadati</taxon>
        <taxon>Verrucomicrobiota</taxon>
        <taxon>Verrucomicrobiia</taxon>
        <taxon>Verrucomicrobiales</taxon>
        <taxon>Verrucomicrobiaceae</taxon>
        <taxon>Luteolibacter</taxon>
    </lineage>
</organism>
<dbReference type="InterPro" id="IPR003468">
    <property type="entry name" value="Cyt_c_oxidase_monohaem-su/FixO"/>
</dbReference>
<dbReference type="KEGG" id="lamb:KBB96_13385"/>
<keyword evidence="1 4" id="KW-0349">Heme</keyword>
<keyword evidence="5" id="KW-0812">Transmembrane</keyword>
<dbReference type="GO" id="GO:0020037">
    <property type="term" value="F:heme binding"/>
    <property type="evidence" value="ECO:0007669"/>
    <property type="project" value="InterPro"/>
</dbReference>
<proteinExistence type="predicted"/>
<dbReference type="PROSITE" id="PS51007">
    <property type="entry name" value="CYTC"/>
    <property type="match status" value="1"/>
</dbReference>
<evidence type="ECO:0000259" key="6">
    <source>
        <dbReference type="PROSITE" id="PS51007"/>
    </source>
</evidence>
<dbReference type="AlphaFoldDB" id="A0A975IXZ8"/>
<dbReference type="GO" id="GO:0009055">
    <property type="term" value="F:electron transfer activity"/>
    <property type="evidence" value="ECO:0007669"/>
    <property type="project" value="InterPro"/>
</dbReference>
<keyword evidence="3 4" id="KW-0408">Iron</keyword>
<keyword evidence="5" id="KW-1133">Transmembrane helix</keyword>
<dbReference type="Proteomes" id="UP000676169">
    <property type="component" value="Chromosome"/>
</dbReference>
<protein>
    <submittedName>
        <fullName evidence="7">Cbb3-type cytochrome c oxidase subunit II</fullName>
    </submittedName>
</protein>
<evidence type="ECO:0000256" key="3">
    <source>
        <dbReference type="ARBA" id="ARBA00023004"/>
    </source>
</evidence>